<dbReference type="AlphaFoldDB" id="A0A9D1EB55"/>
<evidence type="ECO:0000256" key="1">
    <source>
        <dbReference type="ARBA" id="ARBA00022679"/>
    </source>
</evidence>
<keyword evidence="1" id="KW-0808">Transferase</keyword>
<protein>
    <submittedName>
        <fullName evidence="4">Class I SAM-dependent methyltransferase</fullName>
    </submittedName>
</protein>
<feature type="domain" description="Methyltransferase type 11" evidence="3">
    <location>
        <begin position="60"/>
        <end position="158"/>
    </location>
</feature>
<dbReference type="GO" id="GO:0016126">
    <property type="term" value="P:sterol biosynthetic process"/>
    <property type="evidence" value="ECO:0007669"/>
    <property type="project" value="TreeGrafter"/>
</dbReference>
<dbReference type="Gene3D" id="3.40.50.150">
    <property type="entry name" value="Vaccinia Virus protein VP39"/>
    <property type="match status" value="1"/>
</dbReference>
<dbReference type="PANTHER" id="PTHR44068">
    <property type="entry name" value="ZGC:194242"/>
    <property type="match status" value="1"/>
</dbReference>
<evidence type="ECO:0000313" key="5">
    <source>
        <dbReference type="Proteomes" id="UP000823912"/>
    </source>
</evidence>
<reference evidence="4" key="1">
    <citation type="submission" date="2020-10" db="EMBL/GenBank/DDBJ databases">
        <authorList>
            <person name="Gilroy R."/>
        </authorList>
    </citation>
    <scope>NUCLEOTIDE SEQUENCE</scope>
    <source>
        <strain evidence="4">ChiSjej5B23-6657</strain>
    </source>
</reference>
<dbReference type="SUPFAM" id="SSF53335">
    <property type="entry name" value="S-adenosyl-L-methionine-dependent methyltransferases"/>
    <property type="match status" value="1"/>
</dbReference>
<evidence type="ECO:0000313" key="4">
    <source>
        <dbReference type="EMBL" id="HIR71592.1"/>
    </source>
</evidence>
<name>A0A9D1EB55_9FIRM</name>
<evidence type="ECO:0000259" key="3">
    <source>
        <dbReference type="Pfam" id="PF08241"/>
    </source>
</evidence>
<dbReference type="GO" id="GO:0032259">
    <property type="term" value="P:methylation"/>
    <property type="evidence" value="ECO:0007669"/>
    <property type="project" value="UniProtKB-KW"/>
</dbReference>
<dbReference type="InterPro" id="IPR013216">
    <property type="entry name" value="Methyltransf_11"/>
</dbReference>
<feature type="region of interest" description="Disordered" evidence="2">
    <location>
        <begin position="1"/>
        <end position="29"/>
    </location>
</feature>
<organism evidence="4 5">
    <name type="scientific">Candidatus Pullilachnospira gallistercoris</name>
    <dbReference type="NCBI Taxonomy" id="2840911"/>
    <lineage>
        <taxon>Bacteria</taxon>
        <taxon>Bacillati</taxon>
        <taxon>Bacillota</taxon>
        <taxon>Clostridia</taxon>
        <taxon>Lachnospirales</taxon>
        <taxon>Lachnospiraceae</taxon>
        <taxon>Lachnospiraceae incertae sedis</taxon>
        <taxon>Candidatus Pullilachnospira</taxon>
    </lineage>
</organism>
<dbReference type="Pfam" id="PF08241">
    <property type="entry name" value="Methyltransf_11"/>
    <property type="match status" value="1"/>
</dbReference>
<dbReference type="InterPro" id="IPR029063">
    <property type="entry name" value="SAM-dependent_MTases_sf"/>
</dbReference>
<reference evidence="4" key="2">
    <citation type="journal article" date="2021" name="PeerJ">
        <title>Extensive microbial diversity within the chicken gut microbiome revealed by metagenomics and culture.</title>
        <authorList>
            <person name="Gilroy R."/>
            <person name="Ravi A."/>
            <person name="Getino M."/>
            <person name="Pursley I."/>
            <person name="Horton D.L."/>
            <person name="Alikhan N.F."/>
            <person name="Baker D."/>
            <person name="Gharbi K."/>
            <person name="Hall N."/>
            <person name="Watson M."/>
            <person name="Adriaenssens E.M."/>
            <person name="Foster-Nyarko E."/>
            <person name="Jarju S."/>
            <person name="Secka A."/>
            <person name="Antonio M."/>
            <person name="Oren A."/>
            <person name="Chaudhuri R.R."/>
            <person name="La Ragione R."/>
            <person name="Hildebrand F."/>
            <person name="Pallen M.J."/>
        </authorList>
    </citation>
    <scope>NUCLEOTIDE SEQUENCE</scope>
    <source>
        <strain evidence="4">ChiSjej5B23-6657</strain>
    </source>
</reference>
<dbReference type="Proteomes" id="UP000823912">
    <property type="component" value="Unassembled WGS sequence"/>
</dbReference>
<dbReference type="EMBL" id="DVHM01000171">
    <property type="protein sequence ID" value="HIR71592.1"/>
    <property type="molecule type" value="Genomic_DNA"/>
</dbReference>
<comment type="caution">
    <text evidence="4">The sequence shown here is derived from an EMBL/GenBank/DDBJ whole genome shotgun (WGS) entry which is preliminary data.</text>
</comment>
<dbReference type="GO" id="GO:0003838">
    <property type="term" value="F:sterol 24-C-methyltransferase activity"/>
    <property type="evidence" value="ECO:0007669"/>
    <property type="project" value="TreeGrafter"/>
</dbReference>
<evidence type="ECO:0000256" key="2">
    <source>
        <dbReference type="SAM" id="MobiDB-lite"/>
    </source>
</evidence>
<keyword evidence="4" id="KW-0489">Methyltransferase</keyword>
<accession>A0A9D1EB55</accession>
<dbReference type="CDD" id="cd02440">
    <property type="entry name" value="AdoMet_MTases"/>
    <property type="match status" value="1"/>
</dbReference>
<sequence length="223" mass="25319">MEEKKSYASEGQEEITRKGNPRKPQGEEGFSMLRRMNESHGPVTEWALGFLNFQENDRALDIGCGGGATLQRISKRIGKGHLTGVDYSPVSVELSKKTNRKDIADGKMEIVEASVEKLPFSDSSFDKIVTVESFYFWPDPEENLKEVYRVLAEDGTFLLVADIYQKEGLAREVLENIERYQLYNPTPEHFRELFETAGFVEIAVHTEEGTDWICVEGKKTAEK</sequence>
<gene>
    <name evidence="4" type="ORF">IAA55_09965</name>
</gene>
<dbReference type="PANTHER" id="PTHR44068:SF1">
    <property type="entry name" value="HYPOTHETICAL LOC100005854"/>
    <property type="match status" value="1"/>
</dbReference>
<dbReference type="InterPro" id="IPR050447">
    <property type="entry name" value="Erg6_SMT_methyltransf"/>
</dbReference>
<proteinExistence type="predicted"/>